<dbReference type="InterPro" id="IPR035983">
    <property type="entry name" value="Hect_E3_ubiquitin_ligase"/>
</dbReference>
<dbReference type="OrthoDB" id="6141057at2759"/>
<protein>
    <recommendedName>
        <fullName evidence="3">HECT domain-containing protein</fullName>
    </recommendedName>
</protein>
<name>A0A8B6FVR9_MYTGA</name>
<comment type="caution">
    <text evidence="1">The sequence shown here is derived from an EMBL/GenBank/DDBJ whole genome shotgun (WGS) entry which is preliminary data.</text>
</comment>
<gene>
    <name evidence="1" type="ORF">MGAL_10B088057</name>
</gene>
<evidence type="ECO:0008006" key="3">
    <source>
        <dbReference type="Google" id="ProtNLM"/>
    </source>
</evidence>
<dbReference type="Gene3D" id="3.90.1750.10">
    <property type="entry name" value="Hect, E3 ligase catalytic domains"/>
    <property type="match status" value="1"/>
</dbReference>
<dbReference type="Proteomes" id="UP000596742">
    <property type="component" value="Unassembled WGS sequence"/>
</dbReference>
<dbReference type="SUPFAM" id="SSF56204">
    <property type="entry name" value="Hect, E3 ligase catalytic domain"/>
    <property type="match status" value="1"/>
</dbReference>
<proteinExistence type="predicted"/>
<accession>A0A8B6FVR9</accession>
<keyword evidence="2" id="KW-1185">Reference proteome</keyword>
<organism evidence="1 2">
    <name type="scientific">Mytilus galloprovincialis</name>
    <name type="common">Mediterranean mussel</name>
    <dbReference type="NCBI Taxonomy" id="29158"/>
    <lineage>
        <taxon>Eukaryota</taxon>
        <taxon>Metazoa</taxon>
        <taxon>Spiralia</taxon>
        <taxon>Lophotrochozoa</taxon>
        <taxon>Mollusca</taxon>
        <taxon>Bivalvia</taxon>
        <taxon>Autobranchia</taxon>
        <taxon>Pteriomorphia</taxon>
        <taxon>Mytilida</taxon>
        <taxon>Mytiloidea</taxon>
        <taxon>Mytilidae</taxon>
        <taxon>Mytilinae</taxon>
        <taxon>Mytilus</taxon>
    </lineage>
</organism>
<dbReference type="EMBL" id="UYJE01007505">
    <property type="protein sequence ID" value="VDI55425.1"/>
    <property type="molecule type" value="Genomic_DNA"/>
</dbReference>
<reference evidence="1" key="1">
    <citation type="submission" date="2018-11" db="EMBL/GenBank/DDBJ databases">
        <authorList>
            <person name="Alioto T."/>
            <person name="Alioto T."/>
        </authorList>
    </citation>
    <scope>NUCLEOTIDE SEQUENCE</scope>
</reference>
<dbReference type="GO" id="GO:0004842">
    <property type="term" value="F:ubiquitin-protein transferase activity"/>
    <property type="evidence" value="ECO:0007669"/>
    <property type="project" value="InterPro"/>
</dbReference>
<sequence>MIEQDHTRLKFILATVHTIVQKVKPKRSNACSGIKKGFLLPVRKRSQLPTCLYVIYDPVIFQDNNARNSVAIFFTKEKALSQSALLFAIVNNQSVALHELDKPRSPTPPPLIGDPLRVLRIHRVSIEEEMIANFVDPMTMYDKINFQFVDERGVDADGVSKEAYDGFWAEFMEKSTTGETERVPCVKPSMQRPEWEAVGRILAEGFIDHGIFPMNLCTVFTIAVIHGERSVTSDSMLESFLNYIAPMEKDAVEKAIYNKIEEEDDKEVFIDMLCRMGCTSVSTDGVRALLLNIATKELIHRPKYAIDAIASTARKVLILKLPTIQSVCLMYASKRLTNLKVVRLFQP</sequence>
<dbReference type="AlphaFoldDB" id="A0A8B6FVR9"/>
<evidence type="ECO:0000313" key="1">
    <source>
        <dbReference type="EMBL" id="VDI55425.1"/>
    </source>
</evidence>
<evidence type="ECO:0000313" key="2">
    <source>
        <dbReference type="Proteomes" id="UP000596742"/>
    </source>
</evidence>